<dbReference type="InterPro" id="IPR010258">
    <property type="entry name" value="Conjugal_tfr_TrbG/VirB9/CagX"/>
</dbReference>
<dbReference type="InterPro" id="IPR038161">
    <property type="entry name" value="VirB9/CagX/TrbG_C_sf"/>
</dbReference>
<keyword evidence="2" id="KW-0732">Signal</keyword>
<dbReference type="RefSeq" id="WP_093154366.1">
    <property type="nucleotide sequence ID" value="NZ_FNBW01000021.1"/>
</dbReference>
<gene>
    <name evidence="3" type="ORF">SAMN05660686_04756</name>
</gene>
<dbReference type="OrthoDB" id="9815808at2"/>
<evidence type="ECO:0000256" key="1">
    <source>
        <dbReference type="ARBA" id="ARBA00006135"/>
    </source>
</evidence>
<dbReference type="Gene3D" id="2.60.40.2500">
    <property type="match status" value="1"/>
</dbReference>
<comment type="caution">
    <text evidence="3">The sequence shown here is derived from an EMBL/GenBank/DDBJ whole genome shotgun (WGS) entry which is preliminary data.</text>
</comment>
<dbReference type="Pfam" id="PF03524">
    <property type="entry name" value="CagX"/>
    <property type="match status" value="1"/>
</dbReference>
<dbReference type="Proteomes" id="UP000198615">
    <property type="component" value="Unassembled WGS sequence"/>
</dbReference>
<sequence length="353" mass="38713">MKQVLPILCFGLSACLPVQQFGAPPGPSNVPGTEVRYIEIPTGPVAPPKIVEVPAPGSSADLTPIPLPQVTAQRPRKNLRDAKEASFYDDARGQFVQGKQIYPFFDGASYKILAAPLRIVDVRLQPGEQILAASAGDTINWRLEPTLSGFGDNQTVHLLIKPINEEADTNLIVTTDRRTYNLELRVSQAGDPFHNSVTWTYPEDDRQSLHARITALHTTGRAETTGAGGALGGEPGRYTVLGSPSSSIDDAVANLNFNWTIEGAADQPWLPTEIYDDGARVILRFRPEMARRQMPVLSLLTSNNQIEIVNYIQNGSAIIVPYMFDRALLYMSPDDRVVITRTGVWTHNARGSR</sequence>
<accession>A0A8G2EYE6</accession>
<dbReference type="InterPro" id="IPR033645">
    <property type="entry name" value="VirB9/CagX/TrbG_C"/>
</dbReference>
<evidence type="ECO:0000256" key="2">
    <source>
        <dbReference type="ARBA" id="ARBA00022729"/>
    </source>
</evidence>
<evidence type="ECO:0000313" key="4">
    <source>
        <dbReference type="Proteomes" id="UP000198615"/>
    </source>
</evidence>
<dbReference type="PROSITE" id="PS51257">
    <property type="entry name" value="PROKAR_LIPOPROTEIN"/>
    <property type="match status" value="1"/>
</dbReference>
<dbReference type="AlphaFoldDB" id="A0A8G2EYE6"/>
<protein>
    <submittedName>
        <fullName evidence="3">Type IV secretion system protein VirB9</fullName>
    </submittedName>
</protein>
<organism evidence="3 4">
    <name type="scientific">Thalassobaculum litoreum DSM 18839</name>
    <dbReference type="NCBI Taxonomy" id="1123362"/>
    <lineage>
        <taxon>Bacteria</taxon>
        <taxon>Pseudomonadati</taxon>
        <taxon>Pseudomonadota</taxon>
        <taxon>Alphaproteobacteria</taxon>
        <taxon>Rhodospirillales</taxon>
        <taxon>Thalassobaculaceae</taxon>
        <taxon>Thalassobaculum</taxon>
    </lineage>
</organism>
<proteinExistence type="inferred from homology"/>
<keyword evidence="4" id="KW-1185">Reference proteome</keyword>
<reference evidence="3 4" key="1">
    <citation type="submission" date="2016-10" db="EMBL/GenBank/DDBJ databases">
        <authorList>
            <person name="Varghese N."/>
            <person name="Submissions S."/>
        </authorList>
    </citation>
    <scope>NUCLEOTIDE SEQUENCE [LARGE SCALE GENOMIC DNA]</scope>
    <source>
        <strain evidence="3 4">DSM 18839</strain>
    </source>
</reference>
<evidence type="ECO:0000313" key="3">
    <source>
        <dbReference type="EMBL" id="SDG53749.1"/>
    </source>
</evidence>
<dbReference type="CDD" id="cd06911">
    <property type="entry name" value="VirB9_CagX_TrbG"/>
    <property type="match status" value="1"/>
</dbReference>
<dbReference type="EMBL" id="FNBW01000021">
    <property type="protein sequence ID" value="SDG53749.1"/>
    <property type="molecule type" value="Genomic_DNA"/>
</dbReference>
<comment type="similarity">
    <text evidence="1">Belongs to the TrbG/VirB9 family.</text>
</comment>
<name>A0A8G2EYE6_9PROT</name>